<evidence type="ECO:0000256" key="1">
    <source>
        <dbReference type="SAM" id="Phobius"/>
    </source>
</evidence>
<proteinExistence type="predicted"/>
<name>A0A0B1TR65_OESDE</name>
<keyword evidence="1" id="KW-0812">Transmembrane</keyword>
<evidence type="ECO:0000313" key="3">
    <source>
        <dbReference type="Proteomes" id="UP000053660"/>
    </source>
</evidence>
<feature type="transmembrane region" description="Helical" evidence="1">
    <location>
        <begin position="6"/>
        <end position="26"/>
    </location>
</feature>
<keyword evidence="1" id="KW-1133">Transmembrane helix</keyword>
<keyword evidence="3" id="KW-1185">Reference proteome</keyword>
<organism evidence="2 3">
    <name type="scientific">Oesophagostomum dentatum</name>
    <name type="common">Nodular worm</name>
    <dbReference type="NCBI Taxonomy" id="61180"/>
    <lineage>
        <taxon>Eukaryota</taxon>
        <taxon>Metazoa</taxon>
        <taxon>Ecdysozoa</taxon>
        <taxon>Nematoda</taxon>
        <taxon>Chromadorea</taxon>
        <taxon>Rhabditida</taxon>
        <taxon>Rhabditina</taxon>
        <taxon>Rhabditomorpha</taxon>
        <taxon>Strongyloidea</taxon>
        <taxon>Strongylidae</taxon>
        <taxon>Oesophagostomum</taxon>
    </lineage>
</organism>
<accession>A0A0B1TR65</accession>
<evidence type="ECO:0000313" key="2">
    <source>
        <dbReference type="EMBL" id="KHJ98322.1"/>
    </source>
</evidence>
<dbReference type="PANTHER" id="PTHR22989">
    <property type="entry name" value="UNCHARACTERIZED DUF13 C.ELEGANS"/>
    <property type="match status" value="1"/>
</dbReference>
<dbReference type="AlphaFoldDB" id="A0A0B1TR65"/>
<dbReference type="OrthoDB" id="5825619at2759"/>
<dbReference type="PANTHER" id="PTHR22989:SF3">
    <property type="entry name" value="METHYLTRANSFERASE FKBM DOMAIN-CONTAINING PROTEIN"/>
    <property type="match status" value="1"/>
</dbReference>
<gene>
    <name evidence="2" type="ORF">OESDEN_01694</name>
</gene>
<reference evidence="2 3" key="1">
    <citation type="submission" date="2014-03" db="EMBL/GenBank/DDBJ databases">
        <title>Draft genome of the hookworm Oesophagostomum dentatum.</title>
        <authorList>
            <person name="Mitreva M."/>
        </authorList>
    </citation>
    <scope>NUCLEOTIDE SEQUENCE [LARGE SCALE GENOMIC DNA]</scope>
    <source>
        <strain evidence="2 3">OD-Hann</strain>
    </source>
</reference>
<protein>
    <submittedName>
        <fullName evidence="2">Uncharacterized protein</fullName>
    </submittedName>
</protein>
<dbReference type="EMBL" id="KN549327">
    <property type="protein sequence ID" value="KHJ98322.1"/>
    <property type="molecule type" value="Genomic_DNA"/>
</dbReference>
<dbReference type="Proteomes" id="UP000053660">
    <property type="component" value="Unassembled WGS sequence"/>
</dbReference>
<feature type="transmembrane region" description="Helical" evidence="1">
    <location>
        <begin position="145"/>
        <end position="166"/>
    </location>
</feature>
<sequence>MPHVSSPTVLIYVAVCIFIIFCTVNWSRPASYSEKVSSPAMTDMGNDYASEAQLKVREAFDAWHNCVSDVLAPELNNPERLWSVFRDTINRCHAQTPMKKINLTGIKNKDETKYHIFNNADKSPSTVITLGVGWDVKAEQKLKELLPNVSAVFIYLALTFSIQVRISAKHLNSSTLGTLSHFHHINDNIFSVFTLKPFYK</sequence>
<keyword evidence="1" id="KW-0472">Membrane</keyword>